<comment type="similarity">
    <text evidence="1">Belongs to the peptidase C48 family.</text>
</comment>
<evidence type="ECO:0000313" key="5">
    <source>
        <dbReference type="EMBL" id="MED6209415.1"/>
    </source>
</evidence>
<evidence type="ECO:0000313" key="6">
    <source>
        <dbReference type="Proteomes" id="UP001341840"/>
    </source>
</evidence>
<evidence type="ECO:0000259" key="4">
    <source>
        <dbReference type="Pfam" id="PF02902"/>
    </source>
</evidence>
<protein>
    <recommendedName>
        <fullName evidence="4">Ubiquitin-like protease family profile domain-containing protein</fullName>
    </recommendedName>
</protein>
<dbReference type="InterPro" id="IPR003653">
    <property type="entry name" value="Peptidase_C48_C"/>
</dbReference>
<reference evidence="5 6" key="1">
    <citation type="journal article" date="2023" name="Plants (Basel)">
        <title>Bridging the Gap: Combining Genomics and Transcriptomics Approaches to Understand Stylosanthes scabra, an Orphan Legume from the Brazilian Caatinga.</title>
        <authorList>
            <person name="Ferreira-Neto J.R.C."/>
            <person name="da Silva M.D."/>
            <person name="Binneck E."/>
            <person name="de Melo N.F."/>
            <person name="da Silva R.H."/>
            <person name="de Melo A.L.T.M."/>
            <person name="Pandolfi V."/>
            <person name="Bustamante F.O."/>
            <person name="Brasileiro-Vidal A.C."/>
            <person name="Benko-Iseppon A.M."/>
        </authorList>
    </citation>
    <scope>NUCLEOTIDE SEQUENCE [LARGE SCALE GENOMIC DNA]</scope>
    <source>
        <tissue evidence="5">Leaves</tissue>
    </source>
</reference>
<dbReference type="SUPFAM" id="SSF54001">
    <property type="entry name" value="Cysteine proteinases"/>
    <property type="match status" value="1"/>
</dbReference>
<sequence>MTYRKSECYNVDNREFYIADSVFGADITDMERTKLHRFVCNILNQLQVRTGAKSIIKNRSIALEIRAVDVPKQPNPTDCGVYVMKWMEVLDSAALSDAYAFKTRCSIGGEWDQDQLNEFRKQIVAKVLMSEHNTLNIEAISKASNMTQEAITEARRRMPRRTKPSAALRSLFLQPSTAELETKH</sequence>
<keyword evidence="2" id="KW-0645">Protease</keyword>
<dbReference type="Pfam" id="PF02902">
    <property type="entry name" value="Peptidase_C48"/>
    <property type="match status" value="1"/>
</dbReference>
<dbReference type="Proteomes" id="UP001341840">
    <property type="component" value="Unassembled WGS sequence"/>
</dbReference>
<name>A0ABU6YHL7_9FABA</name>
<keyword evidence="3" id="KW-0378">Hydrolase</keyword>
<dbReference type="EMBL" id="JASCZI010242070">
    <property type="protein sequence ID" value="MED6209415.1"/>
    <property type="molecule type" value="Genomic_DNA"/>
</dbReference>
<gene>
    <name evidence="5" type="ORF">PIB30_054423</name>
</gene>
<evidence type="ECO:0000256" key="1">
    <source>
        <dbReference type="ARBA" id="ARBA00005234"/>
    </source>
</evidence>
<accession>A0ABU6YHL7</accession>
<evidence type="ECO:0000256" key="2">
    <source>
        <dbReference type="ARBA" id="ARBA00022670"/>
    </source>
</evidence>
<dbReference type="Gene3D" id="3.40.395.10">
    <property type="entry name" value="Adenoviral Proteinase, Chain A"/>
    <property type="match status" value="1"/>
</dbReference>
<evidence type="ECO:0000256" key="3">
    <source>
        <dbReference type="ARBA" id="ARBA00022801"/>
    </source>
</evidence>
<keyword evidence="6" id="KW-1185">Reference proteome</keyword>
<dbReference type="InterPro" id="IPR038765">
    <property type="entry name" value="Papain-like_cys_pep_sf"/>
</dbReference>
<proteinExistence type="inferred from homology"/>
<organism evidence="5 6">
    <name type="scientific">Stylosanthes scabra</name>
    <dbReference type="NCBI Taxonomy" id="79078"/>
    <lineage>
        <taxon>Eukaryota</taxon>
        <taxon>Viridiplantae</taxon>
        <taxon>Streptophyta</taxon>
        <taxon>Embryophyta</taxon>
        <taxon>Tracheophyta</taxon>
        <taxon>Spermatophyta</taxon>
        <taxon>Magnoliopsida</taxon>
        <taxon>eudicotyledons</taxon>
        <taxon>Gunneridae</taxon>
        <taxon>Pentapetalae</taxon>
        <taxon>rosids</taxon>
        <taxon>fabids</taxon>
        <taxon>Fabales</taxon>
        <taxon>Fabaceae</taxon>
        <taxon>Papilionoideae</taxon>
        <taxon>50 kb inversion clade</taxon>
        <taxon>dalbergioids sensu lato</taxon>
        <taxon>Dalbergieae</taxon>
        <taxon>Pterocarpus clade</taxon>
        <taxon>Stylosanthes</taxon>
    </lineage>
</organism>
<feature type="domain" description="Ubiquitin-like protease family profile" evidence="4">
    <location>
        <begin position="12"/>
        <end position="94"/>
    </location>
</feature>
<comment type="caution">
    <text evidence="5">The sequence shown here is derived from an EMBL/GenBank/DDBJ whole genome shotgun (WGS) entry which is preliminary data.</text>
</comment>